<dbReference type="PRINTS" id="PR00080">
    <property type="entry name" value="SDRFAMILY"/>
</dbReference>
<dbReference type="PANTHER" id="PTHR43490">
    <property type="entry name" value="(+)-NEOMENTHOL DEHYDROGENASE"/>
    <property type="match status" value="1"/>
</dbReference>
<dbReference type="Proteomes" id="UP000298416">
    <property type="component" value="Unassembled WGS sequence"/>
</dbReference>
<protein>
    <recommendedName>
        <fullName evidence="5">Short-chain dehydrogenase/reductase</fullName>
        <ecNumber evidence="5">1.1.1.-</ecNumber>
    </recommendedName>
</protein>
<reference evidence="6" key="1">
    <citation type="submission" date="2018-01" db="EMBL/GenBank/DDBJ databases">
        <authorList>
            <person name="Mao J.F."/>
        </authorList>
    </citation>
    <scope>NUCLEOTIDE SEQUENCE</scope>
    <source>
        <strain evidence="6">Huo1</strain>
        <tissue evidence="6">Leaf</tissue>
    </source>
</reference>
<evidence type="ECO:0000256" key="5">
    <source>
        <dbReference type="RuleBase" id="RU369024"/>
    </source>
</evidence>
<dbReference type="PRINTS" id="PR00081">
    <property type="entry name" value="GDHRDH"/>
</dbReference>
<sequence>MAETKTKYAVVTGSNKGIGFEICRQLASQGVTVVVTARDEKRGLEAVEKLKGFGLSNFVIFHQLDVTDQPSIASFAQFIHSRFGKLDILINNAGIGGTLLDDDAFRASSAAGGGVSPSDQINWKELLSENYELALACLQTNYYGAKLTTEALLPLLHLSASPTIVNVSSASGKLKYVGNEWAKGVLKDVENLTEDKIDEVVNEFLGDMKEGCLEAKEWPQLIAAYTVSKAAMNAYTRLLAKMKPDIRINSVCPGYVKTDLNYSTGKRTVEQGAECPVMAALLPHDGPSGLFFVEKEISSFEE</sequence>
<evidence type="ECO:0000256" key="3">
    <source>
        <dbReference type="ARBA" id="ARBA00023002"/>
    </source>
</evidence>
<evidence type="ECO:0000256" key="4">
    <source>
        <dbReference type="RuleBase" id="RU000363"/>
    </source>
</evidence>
<gene>
    <name evidence="6" type="ORF">SASPL_108199</name>
</gene>
<evidence type="ECO:0000256" key="2">
    <source>
        <dbReference type="ARBA" id="ARBA00022857"/>
    </source>
</evidence>
<evidence type="ECO:0000256" key="1">
    <source>
        <dbReference type="ARBA" id="ARBA00006484"/>
    </source>
</evidence>
<proteinExistence type="inferred from homology"/>
<dbReference type="FunFam" id="3.40.50.720:FF:000312">
    <property type="entry name" value="(+)-neomenthol dehydrogenase"/>
    <property type="match status" value="1"/>
</dbReference>
<dbReference type="EC" id="1.1.1.-" evidence="5"/>
<dbReference type="InterPro" id="IPR002347">
    <property type="entry name" value="SDR_fam"/>
</dbReference>
<keyword evidence="2 5" id="KW-0521">NADP</keyword>
<dbReference type="GO" id="GO:0016020">
    <property type="term" value="C:membrane"/>
    <property type="evidence" value="ECO:0007669"/>
    <property type="project" value="TreeGrafter"/>
</dbReference>
<dbReference type="GO" id="GO:0016616">
    <property type="term" value="F:oxidoreductase activity, acting on the CH-OH group of donors, NAD or NADP as acceptor"/>
    <property type="evidence" value="ECO:0007669"/>
    <property type="project" value="InterPro"/>
</dbReference>
<comment type="similarity">
    <text evidence="1 4">Belongs to the short-chain dehydrogenases/reductases (SDR) family.</text>
</comment>
<dbReference type="InterPro" id="IPR036291">
    <property type="entry name" value="NAD(P)-bd_dom_sf"/>
</dbReference>
<keyword evidence="7" id="KW-1185">Reference proteome</keyword>
<dbReference type="SUPFAM" id="SSF51735">
    <property type="entry name" value="NAD(P)-binding Rossmann-fold domains"/>
    <property type="match status" value="1"/>
</dbReference>
<dbReference type="PANTHER" id="PTHR43490:SF98">
    <property type="entry name" value="OS02G0640600 PROTEIN"/>
    <property type="match status" value="1"/>
</dbReference>
<dbReference type="Pfam" id="PF00106">
    <property type="entry name" value="adh_short"/>
    <property type="match status" value="1"/>
</dbReference>
<dbReference type="CDD" id="cd05324">
    <property type="entry name" value="carb_red_PTCR-like_SDR_c"/>
    <property type="match status" value="1"/>
</dbReference>
<dbReference type="AlphaFoldDB" id="A0A8X9A602"/>
<dbReference type="Pfam" id="PF13561">
    <property type="entry name" value="adh_short_C2"/>
    <property type="match status" value="1"/>
</dbReference>
<organism evidence="6">
    <name type="scientific">Salvia splendens</name>
    <name type="common">Scarlet sage</name>
    <dbReference type="NCBI Taxonomy" id="180675"/>
    <lineage>
        <taxon>Eukaryota</taxon>
        <taxon>Viridiplantae</taxon>
        <taxon>Streptophyta</taxon>
        <taxon>Embryophyta</taxon>
        <taxon>Tracheophyta</taxon>
        <taxon>Spermatophyta</taxon>
        <taxon>Magnoliopsida</taxon>
        <taxon>eudicotyledons</taxon>
        <taxon>Gunneridae</taxon>
        <taxon>Pentapetalae</taxon>
        <taxon>asterids</taxon>
        <taxon>lamiids</taxon>
        <taxon>Lamiales</taxon>
        <taxon>Lamiaceae</taxon>
        <taxon>Nepetoideae</taxon>
        <taxon>Mentheae</taxon>
        <taxon>Salviinae</taxon>
        <taxon>Salvia</taxon>
        <taxon>Salvia subgen. Calosphace</taxon>
        <taxon>core Calosphace</taxon>
    </lineage>
</organism>
<evidence type="ECO:0000313" key="6">
    <source>
        <dbReference type="EMBL" id="KAG6430137.1"/>
    </source>
</evidence>
<evidence type="ECO:0000313" key="7">
    <source>
        <dbReference type="Proteomes" id="UP000298416"/>
    </source>
</evidence>
<reference evidence="6" key="2">
    <citation type="submission" date="2020-08" db="EMBL/GenBank/DDBJ databases">
        <title>Plant Genome Project.</title>
        <authorList>
            <person name="Zhang R.-G."/>
        </authorList>
    </citation>
    <scope>NUCLEOTIDE SEQUENCE</scope>
    <source>
        <strain evidence="6">Huo1</strain>
        <tissue evidence="6">Leaf</tissue>
    </source>
</reference>
<comment type="caution">
    <text evidence="6">The sequence shown here is derived from an EMBL/GenBank/DDBJ whole genome shotgun (WGS) entry which is preliminary data.</text>
</comment>
<keyword evidence="3 5" id="KW-0560">Oxidoreductase</keyword>
<dbReference type="Gene3D" id="3.40.50.720">
    <property type="entry name" value="NAD(P)-binding Rossmann-like Domain"/>
    <property type="match status" value="1"/>
</dbReference>
<accession>A0A8X9A602</accession>
<name>A0A8X9A602_SALSN</name>
<dbReference type="InterPro" id="IPR045313">
    <property type="entry name" value="CBR1-like"/>
</dbReference>
<dbReference type="EMBL" id="PNBA02000003">
    <property type="protein sequence ID" value="KAG6430137.1"/>
    <property type="molecule type" value="Genomic_DNA"/>
</dbReference>